<proteinExistence type="predicted"/>
<evidence type="ECO:0000313" key="3">
    <source>
        <dbReference type="Proteomes" id="UP000324705"/>
    </source>
</evidence>
<dbReference type="Proteomes" id="UP000324705">
    <property type="component" value="Chromosome 2A"/>
</dbReference>
<name>A0A9R1P043_TRITD</name>
<protein>
    <submittedName>
        <fullName evidence="2">Uncharacterized protein</fullName>
    </submittedName>
</protein>
<dbReference type="EMBL" id="LT934113">
    <property type="protein sequence ID" value="VAH34378.1"/>
    <property type="molecule type" value="Genomic_DNA"/>
</dbReference>
<evidence type="ECO:0000313" key="2">
    <source>
        <dbReference type="EMBL" id="VAH34378.1"/>
    </source>
</evidence>
<keyword evidence="1" id="KW-1133">Transmembrane helix</keyword>
<keyword evidence="1" id="KW-0812">Transmembrane</keyword>
<feature type="transmembrane region" description="Helical" evidence="1">
    <location>
        <begin position="6"/>
        <end position="26"/>
    </location>
</feature>
<organism evidence="2 3">
    <name type="scientific">Triticum turgidum subsp. durum</name>
    <name type="common">Durum wheat</name>
    <name type="synonym">Triticum durum</name>
    <dbReference type="NCBI Taxonomy" id="4567"/>
    <lineage>
        <taxon>Eukaryota</taxon>
        <taxon>Viridiplantae</taxon>
        <taxon>Streptophyta</taxon>
        <taxon>Embryophyta</taxon>
        <taxon>Tracheophyta</taxon>
        <taxon>Spermatophyta</taxon>
        <taxon>Magnoliopsida</taxon>
        <taxon>Liliopsida</taxon>
        <taxon>Poales</taxon>
        <taxon>Poaceae</taxon>
        <taxon>BOP clade</taxon>
        <taxon>Pooideae</taxon>
        <taxon>Triticodae</taxon>
        <taxon>Triticeae</taxon>
        <taxon>Triticinae</taxon>
        <taxon>Triticum</taxon>
    </lineage>
</organism>
<keyword evidence="1" id="KW-0472">Membrane</keyword>
<sequence>MVARLVAFFLPSWIFLPLFLPFLVRVSSWRWMGKWESFIASATCFSLSICVGAGRAPLVSLVTHPPNSSSTSIFGGPQCGSWNWCSSHWVIGVALSQFRCSFA</sequence>
<gene>
    <name evidence="2" type="ORF">TRITD_2Av1G223070</name>
</gene>
<dbReference type="Gramene" id="TRITD2Av1G223070.1">
    <property type="protein sequence ID" value="TRITD2Av1G223070.1"/>
    <property type="gene ID" value="TRITD2Av1G223070"/>
</dbReference>
<accession>A0A9R1P043</accession>
<feature type="transmembrane region" description="Helical" evidence="1">
    <location>
        <begin position="38"/>
        <end position="58"/>
    </location>
</feature>
<keyword evidence="3" id="KW-1185">Reference proteome</keyword>
<reference evidence="2 3" key="1">
    <citation type="submission" date="2017-09" db="EMBL/GenBank/DDBJ databases">
        <authorList>
            <consortium name="International Durum Wheat Genome Sequencing Consortium (IDWGSC)"/>
            <person name="Milanesi L."/>
        </authorList>
    </citation>
    <scope>NUCLEOTIDE SEQUENCE [LARGE SCALE GENOMIC DNA]</scope>
    <source>
        <strain evidence="3">cv. Svevo</strain>
    </source>
</reference>
<dbReference type="AlphaFoldDB" id="A0A9R1P043"/>
<evidence type="ECO:0000256" key="1">
    <source>
        <dbReference type="SAM" id="Phobius"/>
    </source>
</evidence>